<keyword evidence="5 6" id="KW-0482">Metalloprotease</keyword>
<keyword evidence="4 6" id="KW-0862">Zinc</keyword>
<evidence type="ECO:0000256" key="6">
    <source>
        <dbReference type="RuleBase" id="RU003983"/>
    </source>
</evidence>
<dbReference type="Pfam" id="PF01435">
    <property type="entry name" value="Peptidase_M48"/>
    <property type="match status" value="1"/>
</dbReference>
<reference evidence="9 10" key="1">
    <citation type="submission" date="2020-07" db="EMBL/GenBank/DDBJ databases">
        <title>Complete genome and description of Selenomonas timonensis sp. nov., a new bacterium isolated from a gingivitis subject.</title>
        <authorList>
            <person name="Antezack A."/>
        </authorList>
    </citation>
    <scope>NUCLEOTIDE SEQUENCE [LARGE SCALE GENOMIC DNA]</scope>
    <source>
        <strain evidence="9 10">Marseille-Q3039</strain>
    </source>
</reference>
<dbReference type="GO" id="GO:0016020">
    <property type="term" value="C:membrane"/>
    <property type="evidence" value="ECO:0007669"/>
    <property type="project" value="TreeGrafter"/>
</dbReference>
<evidence type="ECO:0000313" key="10">
    <source>
        <dbReference type="Proteomes" id="UP000515480"/>
    </source>
</evidence>
<evidence type="ECO:0000256" key="1">
    <source>
        <dbReference type="ARBA" id="ARBA00022670"/>
    </source>
</evidence>
<feature type="signal peptide" evidence="7">
    <location>
        <begin position="1"/>
        <end position="38"/>
    </location>
</feature>
<dbReference type="KEGG" id="stim:H1B31_01810"/>
<dbReference type="GO" id="GO:0004222">
    <property type="term" value="F:metalloendopeptidase activity"/>
    <property type="evidence" value="ECO:0007669"/>
    <property type="project" value="InterPro"/>
</dbReference>
<dbReference type="PANTHER" id="PTHR22726:SF1">
    <property type="entry name" value="METALLOENDOPEPTIDASE OMA1, MITOCHONDRIAL"/>
    <property type="match status" value="1"/>
</dbReference>
<sequence length="423" mass="48337">MGRRFTKEMYGMKKYIFSMGLMFGLLLAAAQPFSPAQAHFMTSAEEREIGAAAAERTEEKYDVAWDDDIVEIQKRLIECNPTQLNWNDGRHTRWLAPMKLYHSDHPNAFMLRGGYSYMADSMVNFMNTYQNDGYTNSNNLRPMNRSNIYNTSSVAFVMGHEFGHWAGKDHLEGYDKQFGLNLLVGIFGGQAGSVGGALAQSAGVNLVDTLIDRQMSFNQEKGADEWGIKFLENVPEYSTGGALTKFYRFMKLEEIRYPDGKRPKNFRNPHPETQKRFDRVADYIKKSSNGRVGVNSYGNVFLDRVHLDIPSRMDVADVERSFYIAGQIAAAIKKDIFHRENISVVAPSESRYGYDPNIPRMSYVVFSSKDGSEVKILDLIAYDKTRSYEENLNSSIYGKAEIKMMDQIIGLMEEYDRTHPRRR</sequence>
<evidence type="ECO:0000313" key="9">
    <source>
        <dbReference type="EMBL" id="QNH54722.1"/>
    </source>
</evidence>
<keyword evidence="7" id="KW-0732">Signal</keyword>
<protein>
    <submittedName>
        <fullName evidence="9">M48 family metalloprotease</fullName>
    </submittedName>
</protein>
<evidence type="ECO:0000256" key="3">
    <source>
        <dbReference type="ARBA" id="ARBA00022801"/>
    </source>
</evidence>
<keyword evidence="1 6" id="KW-0645">Protease</keyword>
<gene>
    <name evidence="9" type="ORF">H1B31_01810</name>
</gene>
<evidence type="ECO:0000256" key="4">
    <source>
        <dbReference type="ARBA" id="ARBA00022833"/>
    </source>
</evidence>
<keyword evidence="3 6" id="KW-0378">Hydrolase</keyword>
<dbReference type="GO" id="GO:0046872">
    <property type="term" value="F:metal ion binding"/>
    <property type="evidence" value="ECO:0007669"/>
    <property type="project" value="UniProtKB-KW"/>
</dbReference>
<dbReference type="EMBL" id="CP060204">
    <property type="protein sequence ID" value="QNH54722.1"/>
    <property type="molecule type" value="Genomic_DNA"/>
</dbReference>
<accession>A0A7G7VKS9</accession>
<proteinExistence type="inferred from homology"/>
<dbReference type="InterPro" id="IPR001915">
    <property type="entry name" value="Peptidase_M48"/>
</dbReference>
<dbReference type="GO" id="GO:0051603">
    <property type="term" value="P:proteolysis involved in protein catabolic process"/>
    <property type="evidence" value="ECO:0007669"/>
    <property type="project" value="TreeGrafter"/>
</dbReference>
<feature type="domain" description="Peptidase M48" evidence="8">
    <location>
        <begin position="101"/>
        <end position="281"/>
    </location>
</feature>
<keyword evidence="2" id="KW-0479">Metal-binding</keyword>
<name>A0A7G7VKS9_9FIRM</name>
<evidence type="ECO:0000256" key="5">
    <source>
        <dbReference type="ARBA" id="ARBA00023049"/>
    </source>
</evidence>
<evidence type="ECO:0000256" key="2">
    <source>
        <dbReference type="ARBA" id="ARBA00022723"/>
    </source>
</evidence>
<dbReference type="PANTHER" id="PTHR22726">
    <property type="entry name" value="METALLOENDOPEPTIDASE OMA1"/>
    <property type="match status" value="1"/>
</dbReference>
<keyword evidence="10" id="KW-1185">Reference proteome</keyword>
<feature type="chain" id="PRO_5028953584" evidence="7">
    <location>
        <begin position="39"/>
        <end position="423"/>
    </location>
</feature>
<comment type="cofactor">
    <cofactor evidence="6">
        <name>Zn(2+)</name>
        <dbReference type="ChEBI" id="CHEBI:29105"/>
    </cofactor>
    <text evidence="6">Binds 1 zinc ion per subunit.</text>
</comment>
<dbReference type="Proteomes" id="UP000515480">
    <property type="component" value="Chromosome"/>
</dbReference>
<evidence type="ECO:0000256" key="7">
    <source>
        <dbReference type="SAM" id="SignalP"/>
    </source>
</evidence>
<dbReference type="AlphaFoldDB" id="A0A7G7VKS9"/>
<evidence type="ECO:0000259" key="8">
    <source>
        <dbReference type="Pfam" id="PF01435"/>
    </source>
</evidence>
<comment type="similarity">
    <text evidence="6">Belongs to the peptidase M48 family.</text>
</comment>
<organism evidence="9 10">
    <name type="scientific">Selenomonas timonae</name>
    <dbReference type="NCBI Taxonomy" id="2754044"/>
    <lineage>
        <taxon>Bacteria</taxon>
        <taxon>Bacillati</taxon>
        <taxon>Bacillota</taxon>
        <taxon>Negativicutes</taxon>
        <taxon>Selenomonadales</taxon>
        <taxon>Selenomonadaceae</taxon>
        <taxon>Selenomonas</taxon>
    </lineage>
</organism>
<dbReference type="InterPro" id="IPR051156">
    <property type="entry name" value="Mito/Outer_Membr_Metalloprot"/>
</dbReference>